<sequence>MAPEELPPARQLVTTWWVPEQYAGQTTATLRRVGEQVQRSGRPVDLLTFSALQDSAEITERLTRRGSLPEGVTVRTLFSDLRAWDAEGSLVERLRTLPATAPSPDTGVPTVEEEGSRWCLRTYDEHRELVHSTMYRADGSPLARDFPVEVNGEKKRYQQFFDAGGSPTVLAGSTWDVYYLWLDHLVGDGPAVIINESKSTARFLSRYLNPRATTIHVFHESHLADSTNPYKGDLYVAHRRIVPHLDRFDAVVFLTRKQRQDVAERFGDAPNLHSVPNAGPRVQPDVAEAQPRSLLARLRPGPDRPERGVVVATLKPLKRIEHAVRAVALVQRSGGRGPGFGLDVYGKDAGSQASIERAVEETGSADLVTLHGYAPGAAKHFAAASFSLMTSTTEGQSLVLLESMAAGCVPISYDIRYGPDELLVDGETGFLVPAGDVSALADTIRRFLDLPARRVRQLRENARERLAAFSDAEVYRRWVEVQRSAVEARARRLSLTSLEVPRFTVTTEAGRFLLDGEAALTWDTDGWTAPGTPPAPTASWLLVGRDAGRPWRKPLAVEARTTPDGATLRMSGALDPLAVTVGERLCDVYVEVSAGSSVRRVRLNGAVSATAGTSELYATGYGNVSLRRR</sequence>
<reference evidence="5" key="1">
    <citation type="submission" date="2016-10" db="EMBL/GenBank/DDBJ databases">
        <authorList>
            <person name="Varghese N."/>
            <person name="Submissions S."/>
        </authorList>
    </citation>
    <scope>NUCLEOTIDE SEQUENCE [LARGE SCALE GENOMIC DNA]</scope>
    <source>
        <strain evidence="5">CGMCC 4.6856</strain>
    </source>
</reference>
<accession>A0A1H9NUQ7</accession>
<evidence type="ECO:0000313" key="5">
    <source>
        <dbReference type="Proteomes" id="UP000198504"/>
    </source>
</evidence>
<keyword evidence="5" id="KW-1185">Reference proteome</keyword>
<dbReference type="OrthoDB" id="570545at2"/>
<dbReference type="STRING" id="1036181.SAMN05421756_1213"/>
<evidence type="ECO:0000313" key="4">
    <source>
        <dbReference type="EMBL" id="SER39073.1"/>
    </source>
</evidence>
<dbReference type="RefSeq" id="WP_091187235.1">
    <property type="nucleotide sequence ID" value="NZ_FOFA01000021.1"/>
</dbReference>
<dbReference type="PANTHER" id="PTHR12526:SF629">
    <property type="entry name" value="TEICHURONIC ACID BIOSYNTHESIS GLYCOSYLTRANSFERASE TUAH-RELATED"/>
    <property type="match status" value="1"/>
</dbReference>
<feature type="domain" description="Glycosyl transferase family 1" evidence="3">
    <location>
        <begin position="309"/>
        <end position="465"/>
    </location>
</feature>
<dbReference type="EMBL" id="FOFA01000021">
    <property type="protein sequence ID" value="SER39073.1"/>
    <property type="molecule type" value="Genomic_DNA"/>
</dbReference>
<name>A0A1H9NUQ7_9ACTN</name>
<dbReference type="PANTHER" id="PTHR12526">
    <property type="entry name" value="GLYCOSYLTRANSFERASE"/>
    <property type="match status" value="1"/>
</dbReference>
<evidence type="ECO:0000259" key="3">
    <source>
        <dbReference type="Pfam" id="PF00534"/>
    </source>
</evidence>
<dbReference type="SUPFAM" id="SSF53756">
    <property type="entry name" value="UDP-Glycosyltransferase/glycogen phosphorylase"/>
    <property type="match status" value="1"/>
</dbReference>
<protein>
    <submittedName>
        <fullName evidence="4">Poly(Glycerol-phosphate) alpha-glucosyltransferase</fullName>
    </submittedName>
</protein>
<keyword evidence="1" id="KW-0328">Glycosyltransferase</keyword>
<evidence type="ECO:0000256" key="2">
    <source>
        <dbReference type="ARBA" id="ARBA00022679"/>
    </source>
</evidence>
<dbReference type="Proteomes" id="UP000198504">
    <property type="component" value="Unassembled WGS sequence"/>
</dbReference>
<dbReference type="GO" id="GO:0016757">
    <property type="term" value="F:glycosyltransferase activity"/>
    <property type="evidence" value="ECO:0007669"/>
    <property type="project" value="UniProtKB-KW"/>
</dbReference>
<dbReference type="Gene3D" id="3.40.50.2000">
    <property type="entry name" value="Glycogen Phosphorylase B"/>
    <property type="match status" value="3"/>
</dbReference>
<keyword evidence="2 4" id="KW-0808">Transferase</keyword>
<dbReference type="InterPro" id="IPR001296">
    <property type="entry name" value="Glyco_trans_1"/>
</dbReference>
<evidence type="ECO:0000256" key="1">
    <source>
        <dbReference type="ARBA" id="ARBA00022676"/>
    </source>
</evidence>
<dbReference type="Pfam" id="PF00534">
    <property type="entry name" value="Glycos_transf_1"/>
    <property type="match status" value="1"/>
</dbReference>
<dbReference type="AlphaFoldDB" id="A0A1H9NUQ7"/>
<proteinExistence type="predicted"/>
<organism evidence="4 5">
    <name type="scientific">Microlunatus flavus</name>
    <dbReference type="NCBI Taxonomy" id="1036181"/>
    <lineage>
        <taxon>Bacteria</taxon>
        <taxon>Bacillati</taxon>
        <taxon>Actinomycetota</taxon>
        <taxon>Actinomycetes</taxon>
        <taxon>Propionibacteriales</taxon>
        <taxon>Propionibacteriaceae</taxon>
        <taxon>Microlunatus</taxon>
    </lineage>
</organism>
<gene>
    <name evidence="4" type="ORF">SAMN05421756_1213</name>
</gene>